<evidence type="ECO:0000256" key="1">
    <source>
        <dbReference type="ARBA" id="ARBA00022723"/>
    </source>
</evidence>
<feature type="region of interest" description="Disordered" evidence="5">
    <location>
        <begin position="102"/>
        <end position="133"/>
    </location>
</feature>
<evidence type="ECO:0000256" key="5">
    <source>
        <dbReference type="SAM" id="MobiDB-lite"/>
    </source>
</evidence>
<name>A0AAF0YEZ8_9TREE</name>
<keyword evidence="8" id="KW-1185">Reference proteome</keyword>
<protein>
    <submittedName>
        <fullName evidence="7">Protein mlo2</fullName>
    </submittedName>
</protein>
<feature type="domain" description="UBR-type" evidence="6">
    <location>
        <begin position="48"/>
        <end position="123"/>
    </location>
</feature>
<dbReference type="InterPro" id="IPR040204">
    <property type="entry name" value="UBR7"/>
</dbReference>
<dbReference type="InterPro" id="IPR011011">
    <property type="entry name" value="Znf_FYVE_PHD"/>
</dbReference>
<dbReference type="InterPro" id="IPR047506">
    <property type="entry name" value="UBR7-like_UBR-box"/>
</dbReference>
<keyword evidence="2" id="KW-0863">Zinc-finger</keyword>
<dbReference type="GO" id="GO:0061630">
    <property type="term" value="F:ubiquitin protein ligase activity"/>
    <property type="evidence" value="ECO:0007669"/>
    <property type="project" value="InterPro"/>
</dbReference>
<reference evidence="7" key="1">
    <citation type="submission" date="2023-10" db="EMBL/GenBank/DDBJ databases">
        <authorList>
            <person name="Noh H."/>
        </authorList>
    </citation>
    <scope>NUCLEOTIDE SEQUENCE</scope>
    <source>
        <strain evidence="7">DUCC4014</strain>
    </source>
</reference>
<dbReference type="InterPro" id="IPR013083">
    <property type="entry name" value="Znf_RING/FYVE/PHD"/>
</dbReference>
<evidence type="ECO:0000256" key="3">
    <source>
        <dbReference type="ARBA" id="ARBA00022833"/>
    </source>
</evidence>
<dbReference type="Pfam" id="PF02207">
    <property type="entry name" value="zf-UBR"/>
    <property type="match status" value="1"/>
</dbReference>
<dbReference type="PANTHER" id="PTHR13513:SF9">
    <property type="entry name" value="E3 UBIQUITIN-PROTEIN LIGASE UBR7-RELATED"/>
    <property type="match status" value="1"/>
</dbReference>
<dbReference type="Gene3D" id="3.30.40.10">
    <property type="entry name" value="Zinc/RING finger domain, C3HC4 (zinc finger)"/>
    <property type="match status" value="1"/>
</dbReference>
<organism evidence="7 8">
    <name type="scientific">Vanrija pseudolonga</name>
    <dbReference type="NCBI Taxonomy" id="143232"/>
    <lineage>
        <taxon>Eukaryota</taxon>
        <taxon>Fungi</taxon>
        <taxon>Dikarya</taxon>
        <taxon>Basidiomycota</taxon>
        <taxon>Agaricomycotina</taxon>
        <taxon>Tremellomycetes</taxon>
        <taxon>Trichosporonales</taxon>
        <taxon>Trichosporonaceae</taxon>
        <taxon>Vanrija</taxon>
    </lineage>
</organism>
<dbReference type="InterPro" id="IPR019786">
    <property type="entry name" value="Zinc_finger_PHD-type_CS"/>
</dbReference>
<feature type="zinc finger region" description="UBR-type" evidence="4">
    <location>
        <begin position="48"/>
        <end position="123"/>
    </location>
</feature>
<dbReference type="EMBL" id="CP086720">
    <property type="protein sequence ID" value="WOO85488.1"/>
    <property type="molecule type" value="Genomic_DNA"/>
</dbReference>
<proteinExistence type="predicted"/>
<evidence type="ECO:0000256" key="4">
    <source>
        <dbReference type="PROSITE-ProRule" id="PRU00508"/>
    </source>
</evidence>
<dbReference type="PROSITE" id="PS01359">
    <property type="entry name" value="ZF_PHD_1"/>
    <property type="match status" value="1"/>
</dbReference>
<dbReference type="CDD" id="cd19677">
    <property type="entry name" value="UBR-box_UBR7"/>
    <property type="match status" value="1"/>
</dbReference>
<dbReference type="RefSeq" id="XP_062631514.1">
    <property type="nucleotide sequence ID" value="XM_062775530.1"/>
</dbReference>
<accession>A0AAF0YEZ8</accession>
<keyword evidence="3" id="KW-0862">Zinc</keyword>
<dbReference type="InterPro" id="IPR001965">
    <property type="entry name" value="Znf_PHD"/>
</dbReference>
<dbReference type="InterPro" id="IPR003126">
    <property type="entry name" value="Znf_UBR"/>
</dbReference>
<dbReference type="SMART" id="SM00396">
    <property type="entry name" value="ZnF_UBR1"/>
    <property type="match status" value="1"/>
</dbReference>
<sequence>MPPTAFPMLSPEILAHHPASEVVDLPTLIEEQDRLAEEAREVLPYSFDECTYSKGALRQSIFSCIDCGEKGVCYGCSISCHAEHRLVELWTKRSFRCDCPTSSMTPAEAGPSKSKRHCTLNPPHEQPQPPNETNRYTKNFAGKFCRCGRDYDPLTETEVMVNCLACEDWFHESCLNLQPQREAPLDDEEDEEADCLIPSDTYDALICADCVRPHSLLSERAGTSGWMAIVPGEKEGEWTVVGRAESATNGSKRSLEETDLPDAKRTRVEGSSEQDAVSAAVNAEVGATAKPVDSTPATRRKGAGDIFLANGIRERLGRELDEKAIASLPFPLVDEEIYEPPADEEEPETLDAVTERMVSSLPRVQAIEALHGFHAMKDKLKAMLAGHAQSGQSVSREDIETFFQDLRQNK</sequence>
<dbReference type="GO" id="GO:0005737">
    <property type="term" value="C:cytoplasm"/>
    <property type="evidence" value="ECO:0007669"/>
    <property type="project" value="TreeGrafter"/>
</dbReference>
<gene>
    <name evidence="7" type="primary">mlo2</name>
    <name evidence="7" type="ORF">LOC62_07G008987</name>
</gene>
<feature type="region of interest" description="Disordered" evidence="5">
    <location>
        <begin position="243"/>
        <end position="276"/>
    </location>
</feature>
<evidence type="ECO:0000256" key="2">
    <source>
        <dbReference type="ARBA" id="ARBA00022771"/>
    </source>
</evidence>
<feature type="compositionally biased region" description="Basic and acidic residues" evidence="5">
    <location>
        <begin position="253"/>
        <end position="270"/>
    </location>
</feature>
<evidence type="ECO:0000259" key="6">
    <source>
        <dbReference type="PROSITE" id="PS51157"/>
    </source>
</evidence>
<dbReference type="GO" id="GO:0008270">
    <property type="term" value="F:zinc ion binding"/>
    <property type="evidence" value="ECO:0007669"/>
    <property type="project" value="UniProtKB-KW"/>
</dbReference>
<evidence type="ECO:0000313" key="7">
    <source>
        <dbReference type="EMBL" id="WOO85488.1"/>
    </source>
</evidence>
<dbReference type="Proteomes" id="UP000827549">
    <property type="component" value="Chromosome 7"/>
</dbReference>
<dbReference type="SUPFAM" id="SSF57903">
    <property type="entry name" value="FYVE/PHD zinc finger"/>
    <property type="match status" value="1"/>
</dbReference>
<dbReference type="AlphaFoldDB" id="A0AAF0YEZ8"/>
<evidence type="ECO:0000313" key="8">
    <source>
        <dbReference type="Proteomes" id="UP000827549"/>
    </source>
</evidence>
<dbReference type="PROSITE" id="PS51157">
    <property type="entry name" value="ZF_UBR"/>
    <property type="match status" value="1"/>
</dbReference>
<keyword evidence="1" id="KW-0479">Metal-binding</keyword>
<dbReference type="GeneID" id="87812151"/>
<dbReference type="PANTHER" id="PTHR13513">
    <property type="entry name" value="E3 UBIQUITIN-PROTEIN LIGASE UBR7"/>
    <property type="match status" value="1"/>
</dbReference>
<dbReference type="SMART" id="SM00249">
    <property type="entry name" value="PHD"/>
    <property type="match status" value="1"/>
</dbReference>